<dbReference type="InterPro" id="IPR024688">
    <property type="entry name" value="Mac_dom"/>
</dbReference>
<dbReference type="EC" id="2.3.1.-" evidence="5"/>
<keyword evidence="4 5" id="KW-0012">Acyltransferase</keyword>
<evidence type="ECO:0000256" key="1">
    <source>
        <dbReference type="ARBA" id="ARBA00007274"/>
    </source>
</evidence>
<dbReference type="InterPro" id="IPR018357">
    <property type="entry name" value="Hexapep_transf_CS"/>
</dbReference>
<keyword evidence="3" id="KW-0677">Repeat</keyword>
<reference evidence="7 8" key="1">
    <citation type="submission" date="2018-07" db="EMBL/GenBank/DDBJ databases">
        <title>Dyadobacter roseus sp. nov., isolated from rose rhizosphere soil.</title>
        <authorList>
            <person name="Chen L."/>
        </authorList>
    </citation>
    <scope>NUCLEOTIDE SEQUENCE [LARGE SCALE GENOMIC DNA]</scope>
    <source>
        <strain evidence="7 8">RS19</strain>
    </source>
</reference>
<comment type="caution">
    <text evidence="7">The sequence shown here is derived from an EMBL/GenBank/DDBJ whole genome shotgun (WGS) entry which is preliminary data.</text>
</comment>
<organism evidence="7 8">
    <name type="scientific">Dyadobacter luteus</name>
    <dbReference type="NCBI Taxonomy" id="2259619"/>
    <lineage>
        <taxon>Bacteria</taxon>
        <taxon>Pseudomonadati</taxon>
        <taxon>Bacteroidota</taxon>
        <taxon>Cytophagia</taxon>
        <taxon>Cytophagales</taxon>
        <taxon>Spirosomataceae</taxon>
        <taxon>Dyadobacter</taxon>
    </lineage>
</organism>
<feature type="domain" description="Maltose/galactoside acetyltransferase" evidence="6">
    <location>
        <begin position="7"/>
        <end position="61"/>
    </location>
</feature>
<dbReference type="RefSeq" id="WP_115829025.1">
    <property type="nucleotide sequence ID" value="NZ_QNUL01000001.1"/>
</dbReference>
<accession>A0A3D8YIH2</accession>
<proteinExistence type="inferred from homology"/>
<sequence length="189" mass="20963">MYSKTEKEKMLAGELYLAFDNELFEERQLAMDLLYEFNALHPRKAEERKQKLKELFGSVGENFWVEQRFHCDYGYNIHLGNNFYANVGCTILDCAPVTIGNNVLFAPGVSLYTAGHPVDNQQRIEGLEYAYPISIGNNVWLGGNVIVLPGVSIGDNTIIGAGSVVTKDISANVIAVGNPCRVIKDNKES</sequence>
<dbReference type="Proteomes" id="UP000256373">
    <property type="component" value="Unassembled WGS sequence"/>
</dbReference>
<dbReference type="PROSITE" id="PS00101">
    <property type="entry name" value="HEXAPEP_TRANSFERASES"/>
    <property type="match status" value="1"/>
</dbReference>
<gene>
    <name evidence="7" type="ORF">DSL64_02370</name>
</gene>
<dbReference type="InterPro" id="IPR011004">
    <property type="entry name" value="Trimer_LpxA-like_sf"/>
</dbReference>
<keyword evidence="8" id="KW-1185">Reference proteome</keyword>
<protein>
    <recommendedName>
        <fullName evidence="5">Acetyltransferase</fullName>
        <ecNumber evidence="5">2.3.1.-</ecNumber>
    </recommendedName>
</protein>
<evidence type="ECO:0000259" key="6">
    <source>
        <dbReference type="SMART" id="SM01266"/>
    </source>
</evidence>
<dbReference type="CDD" id="cd03357">
    <property type="entry name" value="LbH_MAT_GAT"/>
    <property type="match status" value="1"/>
</dbReference>
<dbReference type="GO" id="GO:0008870">
    <property type="term" value="F:galactoside O-acetyltransferase activity"/>
    <property type="evidence" value="ECO:0007669"/>
    <property type="project" value="TreeGrafter"/>
</dbReference>
<dbReference type="EMBL" id="QNUL01000001">
    <property type="protein sequence ID" value="REA64417.1"/>
    <property type="molecule type" value="Genomic_DNA"/>
</dbReference>
<dbReference type="InterPro" id="IPR039369">
    <property type="entry name" value="LacA-like"/>
</dbReference>
<dbReference type="InterPro" id="IPR001451">
    <property type="entry name" value="Hexapep"/>
</dbReference>
<evidence type="ECO:0000313" key="7">
    <source>
        <dbReference type="EMBL" id="REA64417.1"/>
    </source>
</evidence>
<dbReference type="OrthoDB" id="9812571at2"/>
<dbReference type="FunFam" id="2.160.10.10:FF:000008">
    <property type="entry name" value="Maltose O-acetyltransferase"/>
    <property type="match status" value="1"/>
</dbReference>
<evidence type="ECO:0000313" key="8">
    <source>
        <dbReference type="Proteomes" id="UP000256373"/>
    </source>
</evidence>
<evidence type="ECO:0000256" key="3">
    <source>
        <dbReference type="ARBA" id="ARBA00022737"/>
    </source>
</evidence>
<keyword evidence="2 5" id="KW-0808">Transferase</keyword>
<evidence type="ECO:0000256" key="4">
    <source>
        <dbReference type="ARBA" id="ARBA00023315"/>
    </source>
</evidence>
<dbReference type="SMART" id="SM01266">
    <property type="entry name" value="Mac"/>
    <property type="match status" value="1"/>
</dbReference>
<dbReference type="Gene3D" id="2.160.10.10">
    <property type="entry name" value="Hexapeptide repeat proteins"/>
    <property type="match status" value="1"/>
</dbReference>
<dbReference type="SUPFAM" id="SSF51161">
    <property type="entry name" value="Trimeric LpxA-like enzymes"/>
    <property type="match status" value="1"/>
</dbReference>
<dbReference type="PANTHER" id="PTHR43017:SF1">
    <property type="entry name" value="ACETYLTRANSFERASE YJL218W-RELATED"/>
    <property type="match status" value="1"/>
</dbReference>
<dbReference type="Pfam" id="PF12464">
    <property type="entry name" value="Mac"/>
    <property type="match status" value="1"/>
</dbReference>
<evidence type="ECO:0000256" key="5">
    <source>
        <dbReference type="RuleBase" id="RU367021"/>
    </source>
</evidence>
<evidence type="ECO:0000256" key="2">
    <source>
        <dbReference type="ARBA" id="ARBA00022679"/>
    </source>
</evidence>
<dbReference type="AlphaFoldDB" id="A0A3D8YIH2"/>
<dbReference type="PANTHER" id="PTHR43017">
    <property type="entry name" value="GALACTOSIDE O-ACETYLTRANSFERASE"/>
    <property type="match status" value="1"/>
</dbReference>
<name>A0A3D8YIH2_9BACT</name>
<dbReference type="Pfam" id="PF00132">
    <property type="entry name" value="Hexapep"/>
    <property type="match status" value="1"/>
</dbReference>
<comment type="similarity">
    <text evidence="1 5">Belongs to the transferase hexapeptide repeat family.</text>
</comment>